<sequence length="110" mass="10880">MSLPPPLSHASAAVLRTAVDQAISALGAAPADGLRLDAVLAGVADAAPDLTEPADPADLAPDGPDRALAEAQRILVIGFRRAADGDVAATRTSFLAASSVLSRIGDATAA</sequence>
<accession>A0ABU1PS37</accession>
<evidence type="ECO:0000313" key="1">
    <source>
        <dbReference type="EMBL" id="MDR6592944.1"/>
    </source>
</evidence>
<dbReference type="EMBL" id="JAVDSG010000001">
    <property type="protein sequence ID" value="MDR6592944.1"/>
    <property type="molecule type" value="Genomic_DNA"/>
</dbReference>
<protein>
    <submittedName>
        <fullName evidence="1">Uncharacterized protein</fullName>
    </submittedName>
</protein>
<comment type="caution">
    <text evidence="1">The sequence shown here is derived from an EMBL/GenBank/DDBJ whole genome shotgun (WGS) entry which is preliminary data.</text>
</comment>
<name>A0ABU1PS37_9PSEU</name>
<organism evidence="1 2">
    <name type="scientific">Saccharothrix longispora</name>
    <dbReference type="NCBI Taxonomy" id="33920"/>
    <lineage>
        <taxon>Bacteria</taxon>
        <taxon>Bacillati</taxon>
        <taxon>Actinomycetota</taxon>
        <taxon>Actinomycetes</taxon>
        <taxon>Pseudonocardiales</taxon>
        <taxon>Pseudonocardiaceae</taxon>
        <taxon>Saccharothrix</taxon>
    </lineage>
</organism>
<proteinExistence type="predicted"/>
<reference evidence="1 2" key="1">
    <citation type="submission" date="2023-07" db="EMBL/GenBank/DDBJ databases">
        <title>Sequencing the genomes of 1000 actinobacteria strains.</title>
        <authorList>
            <person name="Klenk H.-P."/>
        </authorList>
    </citation>
    <scope>NUCLEOTIDE SEQUENCE [LARGE SCALE GENOMIC DNA]</scope>
    <source>
        <strain evidence="1 2">DSM 43749</strain>
    </source>
</reference>
<gene>
    <name evidence="1" type="ORF">J2S66_001328</name>
</gene>
<evidence type="ECO:0000313" key="2">
    <source>
        <dbReference type="Proteomes" id="UP001268819"/>
    </source>
</evidence>
<dbReference type="Proteomes" id="UP001268819">
    <property type="component" value="Unassembled WGS sequence"/>
</dbReference>
<keyword evidence="2" id="KW-1185">Reference proteome</keyword>